<feature type="compositionally biased region" description="Basic and acidic residues" evidence="1">
    <location>
        <begin position="116"/>
        <end position="130"/>
    </location>
</feature>
<dbReference type="EMBL" id="HBIV01051624">
    <property type="protein sequence ID" value="CAE0683672.1"/>
    <property type="molecule type" value="Transcribed_RNA"/>
</dbReference>
<name>A0A7S3ZI17_9EUKA</name>
<evidence type="ECO:0000256" key="1">
    <source>
        <dbReference type="SAM" id="MobiDB-lite"/>
    </source>
</evidence>
<proteinExistence type="predicted"/>
<feature type="region of interest" description="Disordered" evidence="1">
    <location>
        <begin position="47"/>
        <end position="66"/>
    </location>
</feature>
<feature type="region of interest" description="Disordered" evidence="1">
    <location>
        <begin position="177"/>
        <end position="223"/>
    </location>
</feature>
<feature type="region of interest" description="Disordered" evidence="1">
    <location>
        <begin position="476"/>
        <end position="525"/>
    </location>
</feature>
<sequence>MSHNDDGSRSSRSAGSTRNVLPFMTSFGRFYILYTFQKTRIERILAQHQDAKPKKQRSDSKKVSSRQALINKILGDVVIKDGKPRIFDSVLSGSMKSLKYGARTNGRLSKYRPSRPHSEENRRPKSEENRKLKRQTSKSSSSSHRGKGTKSKASISSRSTTQTDLFQQLQDELEGGSKKYEISCKPGKPKSKGKRKHSGKPKKSETRAIASSKKKNLVPQHAPLDSLYFTRPNFSDIDKQQEERRAELESYLENLEGKTGADGKTIGEHLKSLDGEESKHESKADDDDEPENQVQVVMFNNPAKPMKVKEFLKKVEREFSIGFPEYTGEIQLSDGSKLGRLTQIEDFGATIDNLLQRLGDVKTLDGTGMGFQFSDRERESIDRVDVKIEKLRAMRPDAKTAEMSDKARRFLHSLRTYKAKEKKKQKKDGILGTDRSLLNELSKGMPTMEAAWKKIKIDRAVLEDLVENGKKELGKTFMTQNSARVHSAREPPSSSRSTQSQAVSKTSRGSSDNPSKAPESWEHVKLDPDIEKDLAQYPNLISAIKKGTTLTNYYPEVNLAKRPMCALVHLESALEGLKDPNSGRRSDLQPHVSESHKIPLASDQPLPPLKTVKKNPPPSTTFSGIPSRSRLMAKAENLLGDAQKKLEILRRVETYDL</sequence>
<reference evidence="2" key="1">
    <citation type="submission" date="2021-01" db="EMBL/GenBank/DDBJ databases">
        <authorList>
            <person name="Corre E."/>
            <person name="Pelletier E."/>
            <person name="Niang G."/>
            <person name="Scheremetjew M."/>
            <person name="Finn R."/>
            <person name="Kale V."/>
            <person name="Holt S."/>
            <person name="Cochrane G."/>
            <person name="Meng A."/>
            <person name="Brown T."/>
            <person name="Cohen L."/>
        </authorList>
    </citation>
    <scope>NUCLEOTIDE SEQUENCE</scope>
    <source>
        <strain evidence="2">CCCM811</strain>
    </source>
</reference>
<feature type="region of interest" description="Disordered" evidence="1">
    <location>
        <begin position="577"/>
        <end position="627"/>
    </location>
</feature>
<gene>
    <name evidence="2" type="ORF">LGLO00237_LOCUS35460</name>
</gene>
<protein>
    <submittedName>
        <fullName evidence="2">Uncharacterized protein</fullName>
    </submittedName>
</protein>
<evidence type="ECO:0000313" key="2">
    <source>
        <dbReference type="EMBL" id="CAE0683672.1"/>
    </source>
</evidence>
<feature type="compositionally biased region" description="Basic residues" evidence="1">
    <location>
        <begin position="187"/>
        <end position="201"/>
    </location>
</feature>
<dbReference type="AlphaFoldDB" id="A0A7S3ZI17"/>
<feature type="compositionally biased region" description="Basic and acidic residues" evidence="1">
    <location>
        <begin position="577"/>
        <end position="597"/>
    </location>
</feature>
<feature type="region of interest" description="Disordered" evidence="1">
    <location>
        <begin position="102"/>
        <end position="162"/>
    </location>
</feature>
<accession>A0A7S3ZI17</accession>
<feature type="compositionally biased region" description="Basic and acidic residues" evidence="1">
    <location>
        <begin position="47"/>
        <end position="62"/>
    </location>
</feature>
<feature type="compositionally biased region" description="Polar residues" evidence="1">
    <location>
        <begin position="505"/>
        <end position="514"/>
    </location>
</feature>
<feature type="compositionally biased region" description="Low complexity" evidence="1">
    <location>
        <begin position="493"/>
        <end position="504"/>
    </location>
</feature>
<organism evidence="2">
    <name type="scientific">Lotharella globosa</name>
    <dbReference type="NCBI Taxonomy" id="91324"/>
    <lineage>
        <taxon>Eukaryota</taxon>
        <taxon>Sar</taxon>
        <taxon>Rhizaria</taxon>
        <taxon>Cercozoa</taxon>
        <taxon>Chlorarachniophyceae</taxon>
        <taxon>Lotharella</taxon>
    </lineage>
</organism>